<dbReference type="GO" id="GO:0006621">
    <property type="term" value="P:protein retention in ER lumen"/>
    <property type="evidence" value="ECO:0007669"/>
    <property type="project" value="EnsemblFungi"/>
</dbReference>
<keyword evidence="4" id="KW-0732">Signal</keyword>
<keyword evidence="14" id="KW-1185">Reference proteome</keyword>
<evidence type="ECO:0000313" key="14">
    <source>
        <dbReference type="Proteomes" id="UP000002428"/>
    </source>
</evidence>
<keyword evidence="5" id="KW-0931">ER-Golgi transport</keyword>
<dbReference type="GO" id="GO:0016050">
    <property type="term" value="P:vesicle organization"/>
    <property type="evidence" value="ECO:0007669"/>
    <property type="project" value="EnsemblFungi"/>
</dbReference>
<evidence type="ECO:0000256" key="7">
    <source>
        <dbReference type="ARBA" id="ARBA00023136"/>
    </source>
</evidence>
<dbReference type="AlphaFoldDB" id="Q6FMF6"/>
<accession>Q6FMF6</accession>
<dbReference type="GO" id="GO:0006888">
    <property type="term" value="P:endoplasmic reticulum to Golgi vesicle-mediated transport"/>
    <property type="evidence" value="ECO:0007669"/>
    <property type="project" value="EnsemblFungi"/>
</dbReference>
<dbReference type="InParanoid" id="Q6FMF6"/>
<dbReference type="VEuPathDB" id="FungiDB:CAGL0K08426g"/>
<evidence type="ECO:0000256" key="3">
    <source>
        <dbReference type="ARBA" id="ARBA00022692"/>
    </source>
</evidence>
<evidence type="ECO:0000256" key="8">
    <source>
        <dbReference type="ARBA" id="ARBA00037847"/>
    </source>
</evidence>
<evidence type="ECO:0000256" key="1">
    <source>
        <dbReference type="ARBA" id="ARBA00004479"/>
    </source>
</evidence>
<dbReference type="InterPro" id="IPR009038">
    <property type="entry name" value="GOLD_dom"/>
</dbReference>
<proteinExistence type="inferred from homology"/>
<evidence type="ECO:0000259" key="11">
    <source>
        <dbReference type="PROSITE" id="PS50866"/>
    </source>
</evidence>
<dbReference type="GO" id="GO:0005783">
    <property type="term" value="C:endoplasmic reticulum"/>
    <property type="evidence" value="ECO:0007669"/>
    <property type="project" value="EnsemblFungi"/>
</dbReference>
<dbReference type="InterPro" id="IPR015720">
    <property type="entry name" value="Emp24-like"/>
</dbReference>
<evidence type="ECO:0000256" key="5">
    <source>
        <dbReference type="ARBA" id="ARBA00022892"/>
    </source>
</evidence>
<evidence type="ECO:0000256" key="6">
    <source>
        <dbReference type="ARBA" id="ARBA00022989"/>
    </source>
</evidence>
<gene>
    <name evidence="12 13" type="ordered locus">CAGL0K08426g</name>
</gene>
<evidence type="ECO:0000313" key="13">
    <source>
        <dbReference type="EMBL" id="CAG61551.1"/>
    </source>
</evidence>
<dbReference type="SMART" id="SM01190">
    <property type="entry name" value="EMP24_GP25L"/>
    <property type="match status" value="1"/>
</dbReference>
<dbReference type="eggNOG" id="KOG1692">
    <property type="taxonomic scope" value="Eukaryota"/>
</dbReference>
<dbReference type="GO" id="GO:0030134">
    <property type="term" value="C:COPII-coated ER to Golgi transport vesicle"/>
    <property type="evidence" value="ECO:0007669"/>
    <property type="project" value="EnsemblFungi"/>
</dbReference>
<dbReference type="HOGENOM" id="CLU_066963_4_0_1"/>
<keyword evidence="3 9" id="KW-0812">Transmembrane</keyword>
<dbReference type="SUPFAM" id="SSF101576">
    <property type="entry name" value="Supernatant protein factor (SPF), C-terminal domain"/>
    <property type="match status" value="1"/>
</dbReference>
<name>Q6FMF6_CANGA</name>
<comment type="similarity">
    <text evidence="2 9">Belongs to the EMP24/GP25L family.</text>
</comment>
<evidence type="ECO:0000256" key="4">
    <source>
        <dbReference type="ARBA" id="ARBA00022729"/>
    </source>
</evidence>
<evidence type="ECO:0000256" key="10">
    <source>
        <dbReference type="SAM" id="Phobius"/>
    </source>
</evidence>
<dbReference type="Proteomes" id="UP000002428">
    <property type="component" value="Chromosome K"/>
</dbReference>
<dbReference type="GO" id="GO:0016020">
    <property type="term" value="C:membrane"/>
    <property type="evidence" value="ECO:0007669"/>
    <property type="project" value="UniProtKB-SubCell"/>
</dbReference>
<reference evidence="13 14" key="1">
    <citation type="journal article" date="2004" name="Nature">
        <title>Genome evolution in yeasts.</title>
        <authorList>
            <consortium name="Genolevures"/>
            <person name="Dujon B."/>
            <person name="Sherman D."/>
            <person name="Fischer G."/>
            <person name="Durrens P."/>
            <person name="Casaregola S."/>
            <person name="Lafontaine I."/>
            <person name="de Montigny J."/>
            <person name="Marck C."/>
            <person name="Neuveglise C."/>
            <person name="Talla E."/>
            <person name="Goffard N."/>
            <person name="Frangeul L."/>
            <person name="Aigle M."/>
            <person name="Anthouard V."/>
            <person name="Babour A."/>
            <person name="Barbe V."/>
            <person name="Barnay S."/>
            <person name="Blanchin S."/>
            <person name="Beckerich J.M."/>
            <person name="Beyne E."/>
            <person name="Bleykasten C."/>
            <person name="Boisrame A."/>
            <person name="Boyer J."/>
            <person name="Cattolico L."/>
            <person name="Confanioleri F."/>
            <person name="de Daruvar A."/>
            <person name="Despons L."/>
            <person name="Fabre E."/>
            <person name="Fairhead C."/>
            <person name="Ferry-Dumazet H."/>
            <person name="Groppi A."/>
            <person name="Hantraye F."/>
            <person name="Hennequin C."/>
            <person name="Jauniaux N."/>
            <person name="Joyet P."/>
            <person name="Kachouri R."/>
            <person name="Kerrest A."/>
            <person name="Koszul R."/>
            <person name="Lemaire M."/>
            <person name="Lesur I."/>
            <person name="Ma L."/>
            <person name="Muller H."/>
            <person name="Nicaud J.M."/>
            <person name="Nikolski M."/>
            <person name="Oztas S."/>
            <person name="Ozier-Kalogeropoulos O."/>
            <person name="Pellenz S."/>
            <person name="Potier S."/>
            <person name="Richard G.F."/>
            <person name="Straub M.L."/>
            <person name="Suleau A."/>
            <person name="Swennene D."/>
            <person name="Tekaia F."/>
            <person name="Wesolowski-Louvel M."/>
            <person name="Westhof E."/>
            <person name="Wirth B."/>
            <person name="Zeniou-Meyer M."/>
            <person name="Zivanovic I."/>
            <person name="Bolotin-Fukuhara M."/>
            <person name="Thierry A."/>
            <person name="Bouchier C."/>
            <person name="Caudron B."/>
            <person name="Scarpelli C."/>
            <person name="Gaillardin C."/>
            <person name="Weissenbach J."/>
            <person name="Wincker P."/>
            <person name="Souciet J.L."/>
        </authorList>
    </citation>
    <scope>NUCLEOTIDE SEQUENCE [LARGE SCALE GENOMIC DNA]</scope>
    <source>
        <strain evidence="14">ATCC 2001 / BCRC 20586 / JCM 3761 / NBRC 0622 / NRRL Y-65 / CBS 138</strain>
    </source>
</reference>
<dbReference type="FunCoup" id="Q6FMF6">
    <property type="interactions" value="1007"/>
</dbReference>
<feature type="transmembrane region" description="Helical" evidence="10">
    <location>
        <begin position="200"/>
        <end position="220"/>
    </location>
</feature>
<dbReference type="Pfam" id="PF01105">
    <property type="entry name" value="EMP24_GP25L"/>
    <property type="match status" value="1"/>
</dbReference>
<feature type="transmembrane region" description="Helical" evidence="10">
    <location>
        <begin position="32"/>
        <end position="52"/>
    </location>
</feature>
<evidence type="ECO:0000256" key="9">
    <source>
        <dbReference type="RuleBase" id="RU003827"/>
    </source>
</evidence>
<protein>
    <recommendedName>
        <fullName evidence="11">GOLD domain-containing protein</fullName>
    </recommendedName>
</protein>
<keyword evidence="5" id="KW-0813">Transport</keyword>
<dbReference type="PROSITE" id="PS50866">
    <property type="entry name" value="GOLD"/>
    <property type="match status" value="1"/>
</dbReference>
<dbReference type="EMBL" id="CR380957">
    <property type="protein sequence ID" value="CAG61551.1"/>
    <property type="molecule type" value="Genomic_DNA"/>
</dbReference>
<organism evidence="13 14">
    <name type="scientific">Candida glabrata (strain ATCC 2001 / BCRC 20586 / JCM 3761 / NBRC 0622 / NRRL Y-65 / CBS 138)</name>
    <name type="common">Yeast</name>
    <name type="synonym">Nakaseomyces glabratus</name>
    <dbReference type="NCBI Taxonomy" id="284593"/>
    <lineage>
        <taxon>Eukaryota</taxon>
        <taxon>Fungi</taxon>
        <taxon>Dikarya</taxon>
        <taxon>Ascomycota</taxon>
        <taxon>Saccharomycotina</taxon>
        <taxon>Saccharomycetes</taxon>
        <taxon>Saccharomycetales</taxon>
        <taxon>Saccharomycetaceae</taxon>
        <taxon>Nakaseomyces</taxon>
    </lineage>
</organism>
<keyword evidence="6 10" id="KW-1133">Transmembrane helix</keyword>
<dbReference type="CGD" id="CAL0134321">
    <property type="gene designation" value="CAGL0K08426g"/>
</dbReference>
<evidence type="ECO:0000313" key="12">
    <source>
        <dbReference type="CGD" id="CAL0134321"/>
    </source>
</evidence>
<dbReference type="STRING" id="284593.Q6FMF6"/>
<keyword evidence="7 10" id="KW-0472">Membrane</keyword>
<dbReference type="InterPro" id="IPR036598">
    <property type="entry name" value="GOLD_dom_sf"/>
</dbReference>
<dbReference type="KEGG" id="cgr:2890314"/>
<sequence>MGNRIEKELRVVGGEDIVRFYSHSISYNKGKMLFGILVALFLSVVSAHNVLLPPHGRRCFTEKLGKGDELSITFQFGDRDPESSHQLTGDFTLTGVDSNTLHKTLRDVSHGDVVFSAPHSGNFEYCFSNENSNIKTKDVTFNMHGIVYVDLDDPNANTLDSAVRKLAKLTNEVKDEQSYIVIRERTHRNTAESTNDRVKWWSIFQLGLVVANSLFQIYYLKRFFEVTSFV</sequence>
<comment type="subcellular location">
    <subcellularLocation>
        <location evidence="8">Endomembrane system</location>
        <topology evidence="8">Single-pass membrane protein</topology>
    </subcellularLocation>
    <subcellularLocation>
        <location evidence="1 9">Membrane</location>
        <topology evidence="1 9">Single-pass type I membrane protein</topology>
    </subcellularLocation>
</comment>
<feature type="domain" description="GOLD" evidence="11">
    <location>
        <begin position="57"/>
        <end position="145"/>
    </location>
</feature>
<dbReference type="PANTHER" id="PTHR22811">
    <property type="entry name" value="TRANSMEMBRANE EMP24 DOMAIN-CONTAINING PROTEIN"/>
    <property type="match status" value="1"/>
</dbReference>
<dbReference type="OMA" id="MQVRDRN"/>
<evidence type="ECO:0000256" key="2">
    <source>
        <dbReference type="ARBA" id="ARBA00007104"/>
    </source>
</evidence>